<proteinExistence type="predicted"/>
<dbReference type="Proteomes" id="UP000295221">
    <property type="component" value="Unassembled WGS sequence"/>
</dbReference>
<gene>
    <name evidence="1" type="ORF">EV194_10426</name>
</gene>
<protein>
    <submittedName>
        <fullName evidence="1">Uncharacterized protein</fullName>
    </submittedName>
</protein>
<evidence type="ECO:0000313" key="2">
    <source>
        <dbReference type="Proteomes" id="UP000295221"/>
    </source>
</evidence>
<name>A0A4R2GJT2_9BACT</name>
<comment type="caution">
    <text evidence="1">The sequence shown here is derived from an EMBL/GenBank/DDBJ whole genome shotgun (WGS) entry which is preliminary data.</text>
</comment>
<keyword evidence="2" id="KW-1185">Reference proteome</keyword>
<organism evidence="1 2">
    <name type="scientific">Natronoflexus pectinivorans</name>
    <dbReference type="NCBI Taxonomy" id="682526"/>
    <lineage>
        <taxon>Bacteria</taxon>
        <taxon>Pseudomonadati</taxon>
        <taxon>Bacteroidota</taxon>
        <taxon>Bacteroidia</taxon>
        <taxon>Marinilabiliales</taxon>
        <taxon>Marinilabiliaceae</taxon>
        <taxon>Natronoflexus</taxon>
    </lineage>
</organism>
<reference evidence="1 2" key="1">
    <citation type="submission" date="2019-03" db="EMBL/GenBank/DDBJ databases">
        <title>Genomic Encyclopedia of Type Strains, Phase IV (KMG-IV): sequencing the most valuable type-strain genomes for metagenomic binning, comparative biology and taxonomic classification.</title>
        <authorList>
            <person name="Goeker M."/>
        </authorList>
    </citation>
    <scope>NUCLEOTIDE SEQUENCE [LARGE SCALE GENOMIC DNA]</scope>
    <source>
        <strain evidence="1 2">DSM 24179</strain>
    </source>
</reference>
<evidence type="ECO:0000313" key="1">
    <source>
        <dbReference type="EMBL" id="TCO08715.1"/>
    </source>
</evidence>
<dbReference type="AlphaFoldDB" id="A0A4R2GJT2"/>
<accession>A0A4R2GJT2</accession>
<dbReference type="EMBL" id="SLWK01000004">
    <property type="protein sequence ID" value="TCO08715.1"/>
    <property type="molecule type" value="Genomic_DNA"/>
</dbReference>
<sequence>MKKPLSAIHILMRDFYVLKGHNFNNREVKTHGTSRNTLQPRMGLNFLRVMQ</sequence>